<evidence type="ECO:0000313" key="7">
    <source>
        <dbReference type="Proteomes" id="UP000826300"/>
    </source>
</evidence>
<keyword evidence="4" id="KW-0456">Lyase</keyword>
<protein>
    <submittedName>
        <fullName evidence="6">GFA family protein</fullName>
    </submittedName>
</protein>
<sequence length="125" mass="13480">MTDRLTATCHCGRVHILMPAAAAGVLACHCGDCQKMHGNFNAFLAAPRADLVVTGEEALVWYQSSEASRRAFCGTCGSRVVKEITAAGRWLISAGLVDGPTGKRMLKNLWEQSKPDWYDLPAVTA</sequence>
<dbReference type="RefSeq" id="WP_220663611.1">
    <property type="nucleotide sequence ID" value="NZ_CP069370.1"/>
</dbReference>
<organism evidence="6 7">
    <name type="scientific">Neotabrizicola shimadae</name>
    <dbReference type="NCBI Taxonomy" id="2807096"/>
    <lineage>
        <taxon>Bacteria</taxon>
        <taxon>Pseudomonadati</taxon>
        <taxon>Pseudomonadota</taxon>
        <taxon>Alphaproteobacteria</taxon>
        <taxon>Rhodobacterales</taxon>
        <taxon>Paracoccaceae</taxon>
        <taxon>Neotabrizicola</taxon>
    </lineage>
</organism>
<dbReference type="KEGG" id="nsm:JO391_06805"/>
<dbReference type="GO" id="GO:0016846">
    <property type="term" value="F:carbon-sulfur lyase activity"/>
    <property type="evidence" value="ECO:0007669"/>
    <property type="project" value="InterPro"/>
</dbReference>
<dbReference type="PANTHER" id="PTHR33337">
    <property type="entry name" value="GFA DOMAIN-CONTAINING PROTEIN"/>
    <property type="match status" value="1"/>
</dbReference>
<dbReference type="PANTHER" id="PTHR33337:SF40">
    <property type="entry name" value="CENP-V_GFA DOMAIN-CONTAINING PROTEIN-RELATED"/>
    <property type="match status" value="1"/>
</dbReference>
<gene>
    <name evidence="6" type="ORF">JO391_06805</name>
</gene>
<evidence type="ECO:0000256" key="3">
    <source>
        <dbReference type="ARBA" id="ARBA00022833"/>
    </source>
</evidence>
<dbReference type="Pfam" id="PF04828">
    <property type="entry name" value="GFA"/>
    <property type="match status" value="1"/>
</dbReference>
<evidence type="ECO:0000256" key="4">
    <source>
        <dbReference type="ARBA" id="ARBA00023239"/>
    </source>
</evidence>
<evidence type="ECO:0000256" key="2">
    <source>
        <dbReference type="ARBA" id="ARBA00022723"/>
    </source>
</evidence>
<reference evidence="6" key="1">
    <citation type="submission" date="2021-02" db="EMBL/GenBank/DDBJ databases">
        <title>Rhodobacter shimadae sp. nov., an aerobic anoxygenic phototrophic bacterium isolated from a hot spring.</title>
        <authorList>
            <person name="Muramatsu S."/>
            <person name="Haruta S."/>
            <person name="Hirose S."/>
            <person name="Hanada S."/>
        </authorList>
    </citation>
    <scope>NUCLEOTIDE SEQUENCE</scope>
    <source>
        <strain evidence="6">N10</strain>
    </source>
</reference>
<dbReference type="AlphaFoldDB" id="A0A8G0ZW02"/>
<evidence type="ECO:0000256" key="1">
    <source>
        <dbReference type="ARBA" id="ARBA00005495"/>
    </source>
</evidence>
<evidence type="ECO:0000259" key="5">
    <source>
        <dbReference type="PROSITE" id="PS51891"/>
    </source>
</evidence>
<feature type="domain" description="CENP-V/GFA" evidence="5">
    <location>
        <begin position="5"/>
        <end position="119"/>
    </location>
</feature>
<keyword evidence="3" id="KW-0862">Zinc</keyword>
<dbReference type="PROSITE" id="PS51891">
    <property type="entry name" value="CENP_V_GFA"/>
    <property type="match status" value="1"/>
</dbReference>
<dbReference type="Gene3D" id="3.90.1590.10">
    <property type="entry name" value="glutathione-dependent formaldehyde- activating enzyme (gfa)"/>
    <property type="match status" value="1"/>
</dbReference>
<keyword evidence="2" id="KW-0479">Metal-binding</keyword>
<evidence type="ECO:0000313" key="6">
    <source>
        <dbReference type="EMBL" id="QYZ71208.1"/>
    </source>
</evidence>
<dbReference type="EMBL" id="CP069370">
    <property type="protein sequence ID" value="QYZ71208.1"/>
    <property type="molecule type" value="Genomic_DNA"/>
</dbReference>
<dbReference type="SUPFAM" id="SSF51316">
    <property type="entry name" value="Mss4-like"/>
    <property type="match status" value="1"/>
</dbReference>
<dbReference type="Proteomes" id="UP000826300">
    <property type="component" value="Chromosome"/>
</dbReference>
<keyword evidence="7" id="KW-1185">Reference proteome</keyword>
<name>A0A8G0ZW02_9RHOB</name>
<dbReference type="InterPro" id="IPR006913">
    <property type="entry name" value="CENP-V/GFA"/>
</dbReference>
<proteinExistence type="inferred from homology"/>
<accession>A0A8G0ZW02</accession>
<comment type="similarity">
    <text evidence="1">Belongs to the Gfa family.</text>
</comment>
<dbReference type="InterPro" id="IPR011057">
    <property type="entry name" value="Mss4-like_sf"/>
</dbReference>
<dbReference type="GO" id="GO:0046872">
    <property type="term" value="F:metal ion binding"/>
    <property type="evidence" value="ECO:0007669"/>
    <property type="project" value="UniProtKB-KW"/>
</dbReference>
<dbReference type="PROSITE" id="PS51257">
    <property type="entry name" value="PROKAR_LIPOPROTEIN"/>
    <property type="match status" value="1"/>
</dbReference>